<reference evidence="1 2" key="2">
    <citation type="submission" date="2016-08" db="EMBL/GenBank/DDBJ databases">
        <title>Pervasive Adenine N6-methylation of Active Genes in Fungi.</title>
        <authorList>
            <consortium name="DOE Joint Genome Institute"/>
            <person name="Mondo S.J."/>
            <person name="Dannebaum R.O."/>
            <person name="Kuo R.C."/>
            <person name="Labutti K."/>
            <person name="Haridas S."/>
            <person name="Kuo A."/>
            <person name="Salamov A."/>
            <person name="Ahrendt S.R."/>
            <person name="Lipzen A."/>
            <person name="Sullivan W."/>
            <person name="Andreopoulos W.B."/>
            <person name="Clum A."/>
            <person name="Lindquist E."/>
            <person name="Daum C."/>
            <person name="Ramamoorthy G.K."/>
            <person name="Gryganskyi A."/>
            <person name="Culley D."/>
            <person name="Magnuson J.K."/>
            <person name="James T.Y."/>
            <person name="O'Malley M.A."/>
            <person name="Stajich J.E."/>
            <person name="Spatafora J.W."/>
            <person name="Visel A."/>
            <person name="Grigoriev I.V."/>
        </authorList>
    </citation>
    <scope>NUCLEOTIDE SEQUENCE [LARGE SCALE GENOMIC DNA]</scope>
    <source>
        <strain evidence="1 2">S4</strain>
    </source>
</reference>
<dbReference type="OrthoDB" id="10550928at2759"/>
<dbReference type="EMBL" id="MCFG01000041">
    <property type="protein sequence ID" value="ORX85082.1"/>
    <property type="molecule type" value="Genomic_DNA"/>
</dbReference>
<keyword evidence="2" id="KW-1185">Reference proteome</keyword>
<accession>A0A1Y1XHB1</accession>
<dbReference type="AlphaFoldDB" id="A0A1Y1XHB1"/>
<organism evidence="1 2">
    <name type="scientific">Anaeromyces robustus</name>
    <dbReference type="NCBI Taxonomy" id="1754192"/>
    <lineage>
        <taxon>Eukaryota</taxon>
        <taxon>Fungi</taxon>
        <taxon>Fungi incertae sedis</taxon>
        <taxon>Chytridiomycota</taxon>
        <taxon>Chytridiomycota incertae sedis</taxon>
        <taxon>Neocallimastigomycetes</taxon>
        <taxon>Neocallimastigales</taxon>
        <taxon>Neocallimastigaceae</taxon>
        <taxon>Anaeromyces</taxon>
    </lineage>
</organism>
<protein>
    <submittedName>
        <fullName evidence="1">Uncharacterized protein</fullName>
    </submittedName>
</protein>
<dbReference type="Proteomes" id="UP000193944">
    <property type="component" value="Unassembled WGS sequence"/>
</dbReference>
<sequence length="91" mass="10893">MNFPIKIIQKYSNIFVNYMNHIHFESENQYLSELMNNFNPDVLNSISLYHKKYLNNYNMESFMNFKNDSVIDNELENSYYSNISIGTPFLS</sequence>
<proteinExistence type="predicted"/>
<evidence type="ECO:0000313" key="1">
    <source>
        <dbReference type="EMBL" id="ORX85082.1"/>
    </source>
</evidence>
<gene>
    <name evidence="1" type="ORF">BCR32DRAFT_276601</name>
</gene>
<evidence type="ECO:0000313" key="2">
    <source>
        <dbReference type="Proteomes" id="UP000193944"/>
    </source>
</evidence>
<comment type="caution">
    <text evidence="1">The sequence shown here is derived from an EMBL/GenBank/DDBJ whole genome shotgun (WGS) entry which is preliminary data.</text>
</comment>
<name>A0A1Y1XHB1_9FUNG</name>
<reference evidence="1 2" key="1">
    <citation type="submission" date="2016-08" db="EMBL/GenBank/DDBJ databases">
        <title>A Parts List for Fungal Cellulosomes Revealed by Comparative Genomics.</title>
        <authorList>
            <consortium name="DOE Joint Genome Institute"/>
            <person name="Haitjema C.H."/>
            <person name="Gilmore S.P."/>
            <person name="Henske J.K."/>
            <person name="Solomon K.V."/>
            <person name="De Groot R."/>
            <person name="Kuo A."/>
            <person name="Mondo S.J."/>
            <person name="Salamov A.A."/>
            <person name="Labutti K."/>
            <person name="Zhao Z."/>
            <person name="Chiniquy J."/>
            <person name="Barry K."/>
            <person name="Brewer H.M."/>
            <person name="Purvine S.O."/>
            <person name="Wright A.T."/>
            <person name="Boxma B."/>
            <person name="Van Alen T."/>
            <person name="Hackstein J.H."/>
            <person name="Baker S.E."/>
            <person name="Grigoriev I.V."/>
            <person name="O'Malley M.A."/>
        </authorList>
    </citation>
    <scope>NUCLEOTIDE SEQUENCE [LARGE SCALE GENOMIC DNA]</scope>
    <source>
        <strain evidence="1 2">S4</strain>
    </source>
</reference>